<evidence type="ECO:0000256" key="1">
    <source>
        <dbReference type="SAM" id="MobiDB-lite"/>
    </source>
</evidence>
<keyword evidence="2" id="KW-0812">Transmembrane</keyword>
<feature type="transmembrane region" description="Helical" evidence="2">
    <location>
        <begin position="58"/>
        <end position="76"/>
    </location>
</feature>
<keyword evidence="2" id="KW-0472">Membrane</keyword>
<dbReference type="Gene3D" id="1.10.1380.10">
    <property type="entry name" value="Neutral endopeptidase , domain2"/>
    <property type="match status" value="2"/>
</dbReference>
<reference evidence="4" key="1">
    <citation type="submission" date="2019-06" db="EMBL/GenBank/DDBJ databases">
        <title>Genomics analysis of Aphanomyces spp. identifies a new class of oomycete effector associated with host adaptation.</title>
        <authorList>
            <person name="Gaulin E."/>
        </authorList>
    </citation>
    <scope>NUCLEOTIDE SEQUENCE</scope>
    <source>
        <strain evidence="4">CBS 578.67</strain>
    </source>
</reference>
<dbReference type="OrthoDB" id="6475849at2759"/>
<organism evidence="4">
    <name type="scientific">Aphanomyces stellatus</name>
    <dbReference type="NCBI Taxonomy" id="120398"/>
    <lineage>
        <taxon>Eukaryota</taxon>
        <taxon>Sar</taxon>
        <taxon>Stramenopiles</taxon>
        <taxon>Oomycota</taxon>
        <taxon>Saprolegniomycetes</taxon>
        <taxon>Saprolegniales</taxon>
        <taxon>Verrucalvaceae</taxon>
        <taxon>Aphanomyces</taxon>
    </lineage>
</organism>
<dbReference type="GO" id="GO:0016485">
    <property type="term" value="P:protein processing"/>
    <property type="evidence" value="ECO:0007669"/>
    <property type="project" value="TreeGrafter"/>
</dbReference>
<dbReference type="InterPro" id="IPR042089">
    <property type="entry name" value="Peptidase_M13_dom_2"/>
</dbReference>
<dbReference type="GO" id="GO:0005886">
    <property type="term" value="C:plasma membrane"/>
    <property type="evidence" value="ECO:0007669"/>
    <property type="project" value="TreeGrafter"/>
</dbReference>
<accession>A0A6A4XQ47</accession>
<name>A0A6A4XQ47_9STRA</name>
<feature type="region of interest" description="Disordered" evidence="1">
    <location>
        <begin position="9"/>
        <end position="29"/>
    </location>
</feature>
<dbReference type="PANTHER" id="PTHR11733:SF167">
    <property type="entry name" value="FI17812P1-RELATED"/>
    <property type="match status" value="1"/>
</dbReference>
<sequence>MANNLIRRFGTGGGDEMWPPRDSISGTSAGQKGFVPMDIESDGLAKPAQSPSPQRTRLAFMLLAAILGVLGLMVVVDAIKNNVGHHTDSEILPASVSALLNTDVAPCTDFYEYACGGWLANTTLAPDRASYARSFTGIQDANDVLVRSILADKWPLLSEFYDSCMDTATLDAVGAAPLQPDLAAIRATTTKDELLTLAGALSMRSGVSLLYGAGIYADEETGETEVLHVEQDGLTLPDRDYYVNATRLATVEGPYKAMMAKLLTILAWFVGVESWYFQLERFVADPIATYNPMTNISTAYPSLATYLRGAHVPLNDTTRVIVATPAFFDAAEALVQRTSLQDLQTAVAFQYITSMSGALGSDFRNATFEFFGKTLLGMLTPRPRDQQCTDRVNTYLGELVARYYLQRAFQESSLGAIQVLSGNIRRAFHERHSRSKWMDETTRTEAVAKLTNMTQLLGYGVLPYVDQLHIDRSYPSTRREYPVEADRMLNLLAVLAKAAQNVELAE</sequence>
<dbReference type="EMBL" id="VJMH01007223">
    <property type="protein sequence ID" value="KAF0684975.1"/>
    <property type="molecule type" value="Genomic_DNA"/>
</dbReference>
<dbReference type="PANTHER" id="PTHR11733">
    <property type="entry name" value="ZINC METALLOPROTEASE FAMILY M13 NEPRILYSIN-RELATED"/>
    <property type="match status" value="1"/>
</dbReference>
<keyword evidence="2" id="KW-1133">Transmembrane helix</keyword>
<evidence type="ECO:0000313" key="4">
    <source>
        <dbReference type="EMBL" id="KAF0684975.1"/>
    </source>
</evidence>
<protein>
    <recommendedName>
        <fullName evidence="3">Peptidase M13 N-terminal domain-containing protein</fullName>
    </recommendedName>
</protein>
<gene>
    <name evidence="4" type="ORF">As57867_022933</name>
</gene>
<dbReference type="InterPro" id="IPR008753">
    <property type="entry name" value="Peptidase_M13_N"/>
</dbReference>
<dbReference type="PROSITE" id="PS51885">
    <property type="entry name" value="NEPRILYSIN"/>
    <property type="match status" value="1"/>
</dbReference>
<feature type="domain" description="Peptidase M13 N-terminal" evidence="3">
    <location>
        <begin position="106"/>
        <end position="459"/>
    </location>
</feature>
<dbReference type="CDD" id="cd08662">
    <property type="entry name" value="M13"/>
    <property type="match status" value="1"/>
</dbReference>
<dbReference type="InterPro" id="IPR000718">
    <property type="entry name" value="Peptidase_M13"/>
</dbReference>
<comment type="caution">
    <text evidence="4">The sequence shown here is derived from an EMBL/GenBank/DDBJ whole genome shotgun (WGS) entry which is preliminary data.</text>
</comment>
<dbReference type="AlphaFoldDB" id="A0A6A4XQ47"/>
<dbReference type="Pfam" id="PF05649">
    <property type="entry name" value="Peptidase_M13_N"/>
    <property type="match status" value="1"/>
</dbReference>
<evidence type="ECO:0000256" key="2">
    <source>
        <dbReference type="SAM" id="Phobius"/>
    </source>
</evidence>
<feature type="non-terminal residue" evidence="4">
    <location>
        <position position="506"/>
    </location>
</feature>
<proteinExistence type="predicted"/>
<dbReference type="SUPFAM" id="SSF55486">
    <property type="entry name" value="Metalloproteases ('zincins'), catalytic domain"/>
    <property type="match status" value="1"/>
</dbReference>
<dbReference type="GO" id="GO:0004222">
    <property type="term" value="F:metalloendopeptidase activity"/>
    <property type="evidence" value="ECO:0007669"/>
    <property type="project" value="InterPro"/>
</dbReference>
<evidence type="ECO:0000259" key="3">
    <source>
        <dbReference type="Pfam" id="PF05649"/>
    </source>
</evidence>